<evidence type="ECO:0000313" key="3">
    <source>
        <dbReference type="EMBL" id="TNY19913.1"/>
    </source>
</evidence>
<feature type="compositionally biased region" description="Low complexity" evidence="1">
    <location>
        <begin position="605"/>
        <end position="621"/>
    </location>
</feature>
<accession>A0A5C5FST1</accession>
<feature type="compositionally biased region" description="Basic and acidic residues" evidence="1">
    <location>
        <begin position="574"/>
        <end position="583"/>
    </location>
</feature>
<dbReference type="OrthoDB" id="2530081at2759"/>
<feature type="compositionally biased region" description="Low complexity" evidence="1">
    <location>
        <begin position="500"/>
        <end position="513"/>
    </location>
</feature>
<gene>
    <name evidence="3" type="ORF">DMC30DRAFT_283019</name>
</gene>
<feature type="compositionally biased region" description="Basic and acidic residues" evidence="1">
    <location>
        <begin position="876"/>
        <end position="885"/>
    </location>
</feature>
<keyword evidence="4" id="KW-1185">Reference proteome</keyword>
<name>A0A5C5FST1_9BASI</name>
<feature type="compositionally biased region" description="Basic and acidic residues" evidence="1">
    <location>
        <begin position="920"/>
        <end position="935"/>
    </location>
</feature>
<feature type="domain" description="GmrSD restriction endonucleases N-terminal" evidence="2">
    <location>
        <begin position="82"/>
        <end position="219"/>
    </location>
</feature>
<dbReference type="Proteomes" id="UP000311382">
    <property type="component" value="Unassembled WGS sequence"/>
</dbReference>
<comment type="caution">
    <text evidence="3">The sequence shown here is derived from an EMBL/GenBank/DDBJ whole genome shotgun (WGS) entry which is preliminary data.</text>
</comment>
<feature type="compositionally biased region" description="Low complexity" evidence="1">
    <location>
        <begin position="1063"/>
        <end position="1073"/>
    </location>
</feature>
<dbReference type="PANTHER" id="PTHR39639">
    <property type="entry name" value="CHROMOSOME 16, WHOLE GENOME SHOTGUN SEQUENCE"/>
    <property type="match status" value="1"/>
</dbReference>
<dbReference type="PANTHER" id="PTHR39639:SF1">
    <property type="entry name" value="DUF262 DOMAIN-CONTAINING PROTEIN"/>
    <property type="match status" value="1"/>
</dbReference>
<feature type="compositionally biased region" description="Low complexity" evidence="1">
    <location>
        <begin position="524"/>
        <end position="570"/>
    </location>
</feature>
<feature type="compositionally biased region" description="Polar residues" evidence="1">
    <location>
        <begin position="644"/>
        <end position="656"/>
    </location>
</feature>
<feature type="region of interest" description="Disordered" evidence="1">
    <location>
        <begin position="791"/>
        <end position="856"/>
    </location>
</feature>
<feature type="region of interest" description="Disordered" evidence="1">
    <location>
        <begin position="868"/>
        <end position="1087"/>
    </location>
</feature>
<dbReference type="STRING" id="5288.A0A5C5FST1"/>
<feature type="compositionally biased region" description="Basic and acidic residues" evidence="1">
    <location>
        <begin position="944"/>
        <end position="990"/>
    </location>
</feature>
<feature type="region of interest" description="Disordered" evidence="1">
    <location>
        <begin position="500"/>
        <end position="778"/>
    </location>
</feature>
<dbReference type="EMBL" id="SOZI01000081">
    <property type="protein sequence ID" value="TNY19913.1"/>
    <property type="molecule type" value="Genomic_DNA"/>
</dbReference>
<dbReference type="AlphaFoldDB" id="A0A5C5FST1"/>
<sequence>MQGDAGPSALQALFREDAGHEDESVFSSSSEDDHSDEESLASQQRKRGAARRMEAVEGLYKGDSVLPTEEFGSLAVRDIHAMVQNKVINLSPDYQRDVVWPTDHVTGLIESLLRNMHVPELLFNIYTPLDSRDPWYRRIQPALQIRPEGRAALPEGWHFESDVDEGEGDEQRVVMQVWNCADGKQRMSAISKFIDNKVPVRGSDGKSYTYSNLPPAARAVFDSKRLRYGFFRELSDRQEREIFKRVQRGKALDKGEILNSVDSGYADWVRGLQTRYLGNMPDSLRPRVLQGARGQALTGAYQASRNIIVGVGQMKNETDLRRAQTLERDSPPSRADQDDVEVALRRFLDLTKVAPLEGEDRWPETQSYEELRLRGVPVPHRVWRLRPEMIPAKRNNKSKSKRTPDTVTFAPVELHILPAVVHHFRRLNDGDLLELVELLRVHIHDRLTGEVKDNSKTYDLVKAWIKSFKTSRLSHKYADSGAPTDRSRRLSTVASFAHLAPSASAASNPSTSAYRPRREAQPPASQASGSKKRSASAANGAAEIGTGAGAGSAAKKARTASASTAAASRSSKGKGKEREREPAEDGQSSPARADANSSFGLPTRPSGSVASAPASAAVPGGIMPLGVLPPLRGDVVGGLYGGASPSTNGGRSSTALNDPLPSFTPAAPTLSSGLSEKQRKYFGRIESTAAPPPPPPSSSRKRPSPPPPPAPAPASSHGDQPARRPPQSLAKRQGRPQYDERGREILAPPPSAASGANDSFRRGAGPLPPGFGVPDAGLGVYAAENDVSLSFVEDDEANDPYGGAGGGGGGSEYGVPRGGREPTAEQDEMLVAITKSQGRTGSGGAPGGFRIKGDPDEEDSRVVAALLGAGTGTASARRDDRDDKVMGLLAARQRGDSRGPPAGAPRERGGGGGGSGSRWDGFRVDRREPLRDDWRSALQGGGGSERRTSGGYEHPEDRRASNGYRRDEYRDHRHDERSQSRSRGYRHDQPPRLNGRGYPPSPSPPPARPPSSRLPANLPPQPRPNGSGYPVRLSHLVLSLRTVPTRIRADPPRRSRSPRPRRPQTATAARSPRSLGTPSKQRTGTPCRGMVWTQARSSRRRGRRGTRGEGPLDLGGVVTWLRGGLSLRREGPGAYLTYLPRVRKARSRQPRVAASSLTSVRASERVIEQ</sequence>
<organism evidence="3 4">
    <name type="scientific">Rhodotorula diobovata</name>
    <dbReference type="NCBI Taxonomy" id="5288"/>
    <lineage>
        <taxon>Eukaryota</taxon>
        <taxon>Fungi</taxon>
        <taxon>Dikarya</taxon>
        <taxon>Basidiomycota</taxon>
        <taxon>Pucciniomycotina</taxon>
        <taxon>Microbotryomycetes</taxon>
        <taxon>Sporidiobolales</taxon>
        <taxon>Sporidiobolaceae</taxon>
        <taxon>Rhodotorula</taxon>
    </lineage>
</organism>
<proteinExistence type="predicted"/>
<evidence type="ECO:0000256" key="1">
    <source>
        <dbReference type="SAM" id="MobiDB-lite"/>
    </source>
</evidence>
<feature type="compositionally biased region" description="Pro residues" evidence="1">
    <location>
        <begin position="999"/>
        <end position="1009"/>
    </location>
</feature>
<feature type="compositionally biased region" description="Polar residues" evidence="1">
    <location>
        <begin position="1074"/>
        <end position="1084"/>
    </location>
</feature>
<feature type="compositionally biased region" description="Gly residues" evidence="1">
    <location>
        <begin position="802"/>
        <end position="812"/>
    </location>
</feature>
<evidence type="ECO:0000259" key="2">
    <source>
        <dbReference type="Pfam" id="PF03235"/>
    </source>
</evidence>
<evidence type="ECO:0000313" key="4">
    <source>
        <dbReference type="Proteomes" id="UP000311382"/>
    </source>
</evidence>
<feature type="compositionally biased region" description="Polar residues" evidence="1">
    <location>
        <begin position="586"/>
        <end position="600"/>
    </location>
</feature>
<feature type="compositionally biased region" description="Basic and acidic residues" evidence="1">
    <location>
        <begin position="14"/>
        <end position="23"/>
    </location>
</feature>
<feature type="region of interest" description="Disordered" evidence="1">
    <location>
        <begin position="1"/>
        <end position="48"/>
    </location>
</feature>
<dbReference type="Pfam" id="PF03235">
    <property type="entry name" value="GmrSD_N"/>
    <property type="match status" value="1"/>
</dbReference>
<reference evidence="3 4" key="1">
    <citation type="submission" date="2019-03" db="EMBL/GenBank/DDBJ databases">
        <title>Rhodosporidium diobovatum UCD-FST 08-225 genome sequencing, assembly, and annotation.</title>
        <authorList>
            <person name="Fakankun I.U."/>
            <person name="Fristensky B."/>
            <person name="Levin D.B."/>
        </authorList>
    </citation>
    <scope>NUCLEOTIDE SEQUENCE [LARGE SCALE GENOMIC DNA]</scope>
    <source>
        <strain evidence="3 4">UCD-FST 08-225</strain>
    </source>
</reference>
<protein>
    <recommendedName>
        <fullName evidence="2">GmrSD restriction endonucleases N-terminal domain-containing protein</fullName>
    </recommendedName>
</protein>
<dbReference type="InterPro" id="IPR004919">
    <property type="entry name" value="GmrSD_N"/>
</dbReference>